<dbReference type="PANTHER" id="PTHR22677:SF4">
    <property type="entry name" value="USHER SYNDROME TYPE-1G PROTEIN-LIKE PROTEIN"/>
    <property type="match status" value="1"/>
</dbReference>
<dbReference type="STRING" id="461836.A0A0L0DQN6"/>
<dbReference type="OrthoDB" id="194358at2759"/>
<dbReference type="InterPro" id="IPR036770">
    <property type="entry name" value="Ankyrin_rpt-contain_sf"/>
</dbReference>
<proteinExistence type="predicted"/>
<gene>
    <name evidence="2" type="ORF">AMSG_01441</name>
</gene>
<evidence type="ECO:0000313" key="3">
    <source>
        <dbReference type="Proteomes" id="UP000054408"/>
    </source>
</evidence>
<dbReference type="InterPro" id="IPR039323">
    <property type="entry name" value="ANKRD_45/46/60"/>
</dbReference>
<dbReference type="PROSITE" id="PS50297">
    <property type="entry name" value="ANK_REP_REGION"/>
    <property type="match status" value="1"/>
</dbReference>
<dbReference type="AlphaFoldDB" id="A0A0L0DQN6"/>
<dbReference type="SMART" id="SM00248">
    <property type="entry name" value="ANK"/>
    <property type="match status" value="1"/>
</dbReference>
<evidence type="ECO:0000313" key="2">
    <source>
        <dbReference type="EMBL" id="KNC54585.1"/>
    </source>
</evidence>
<evidence type="ECO:0000256" key="1">
    <source>
        <dbReference type="PROSITE-ProRule" id="PRU00023"/>
    </source>
</evidence>
<dbReference type="Pfam" id="PF12796">
    <property type="entry name" value="Ank_2"/>
    <property type="match status" value="1"/>
</dbReference>
<dbReference type="Gene3D" id="1.25.40.20">
    <property type="entry name" value="Ankyrin repeat-containing domain"/>
    <property type="match status" value="1"/>
</dbReference>
<reference evidence="2 3" key="1">
    <citation type="submission" date="2010-05" db="EMBL/GenBank/DDBJ databases">
        <title>The Genome Sequence of Thecamonas trahens ATCC 50062.</title>
        <authorList>
            <consortium name="The Broad Institute Genome Sequencing Platform"/>
            <person name="Russ C."/>
            <person name="Cuomo C."/>
            <person name="Shea T."/>
            <person name="Young S.K."/>
            <person name="Zeng Q."/>
            <person name="Koehrsen M."/>
            <person name="Haas B."/>
            <person name="Borodovsky M."/>
            <person name="Guigo R."/>
            <person name="Alvarado L."/>
            <person name="Berlin A."/>
            <person name="Bochicchio J."/>
            <person name="Borenstein D."/>
            <person name="Chapman S."/>
            <person name="Chen Z."/>
            <person name="Freedman E."/>
            <person name="Gellesch M."/>
            <person name="Goldberg J."/>
            <person name="Griggs A."/>
            <person name="Gujja S."/>
            <person name="Heilman E."/>
            <person name="Heiman D."/>
            <person name="Hepburn T."/>
            <person name="Howarth C."/>
            <person name="Jen D."/>
            <person name="Larson L."/>
            <person name="Mehta T."/>
            <person name="Park D."/>
            <person name="Pearson M."/>
            <person name="Roberts A."/>
            <person name="Saif S."/>
            <person name="Shenoy N."/>
            <person name="Sisk P."/>
            <person name="Stolte C."/>
            <person name="Sykes S."/>
            <person name="Thomson T."/>
            <person name="Walk T."/>
            <person name="White J."/>
            <person name="Yandava C."/>
            <person name="Burger G."/>
            <person name="Gray M.W."/>
            <person name="Holland P.W.H."/>
            <person name="King N."/>
            <person name="Lang F.B.F."/>
            <person name="Roger A.J."/>
            <person name="Ruiz-Trillo I."/>
            <person name="Lander E."/>
            <person name="Nusbaum C."/>
        </authorList>
    </citation>
    <scope>NUCLEOTIDE SEQUENCE [LARGE SCALE GENOMIC DNA]</scope>
    <source>
        <strain evidence="2 3">ATCC 50062</strain>
    </source>
</reference>
<dbReference type="SUPFAM" id="SSF48403">
    <property type="entry name" value="Ankyrin repeat"/>
    <property type="match status" value="1"/>
</dbReference>
<protein>
    <submittedName>
        <fullName evidence="2">Uncharacterized protein</fullName>
    </submittedName>
</protein>
<dbReference type="RefSeq" id="XP_013761494.1">
    <property type="nucleotide sequence ID" value="XM_013906040.1"/>
</dbReference>
<name>A0A0L0DQN6_THETB</name>
<keyword evidence="3" id="KW-1185">Reference proteome</keyword>
<dbReference type="PROSITE" id="PS50088">
    <property type="entry name" value="ANK_REPEAT"/>
    <property type="match status" value="1"/>
</dbReference>
<dbReference type="InterPro" id="IPR002110">
    <property type="entry name" value="Ankyrin_rpt"/>
</dbReference>
<dbReference type="Proteomes" id="UP000054408">
    <property type="component" value="Unassembled WGS sequence"/>
</dbReference>
<feature type="repeat" description="ANK" evidence="1">
    <location>
        <begin position="50"/>
        <end position="82"/>
    </location>
</feature>
<dbReference type="EMBL" id="GL349438">
    <property type="protein sequence ID" value="KNC54585.1"/>
    <property type="molecule type" value="Genomic_DNA"/>
</dbReference>
<keyword evidence="1" id="KW-0040">ANK repeat</keyword>
<dbReference type="PANTHER" id="PTHR22677">
    <property type="entry name" value="ANKYRIN REPEAT DOMAIN-CONTAINING PROTEIN 60"/>
    <property type="match status" value="1"/>
</dbReference>
<sequence>MAEAAADQLRQQVSELVKLSRAGSVKRLRSRLEALSHEAPEVVNARCDPGGWTCLHTAAYQGNKGCVRLLLEHGAKSTIRTHAGYLAIDYARRKGHAEIEEILYDALQREVELENERRRLAAASTRVSTGS</sequence>
<dbReference type="GeneID" id="25561191"/>
<accession>A0A0L0DQN6</accession>
<organism evidence="2 3">
    <name type="scientific">Thecamonas trahens ATCC 50062</name>
    <dbReference type="NCBI Taxonomy" id="461836"/>
    <lineage>
        <taxon>Eukaryota</taxon>
        <taxon>Apusozoa</taxon>
        <taxon>Apusomonadida</taxon>
        <taxon>Apusomonadidae</taxon>
        <taxon>Thecamonas</taxon>
    </lineage>
</organism>